<dbReference type="AlphaFoldDB" id="A0A4C1XTE3"/>
<evidence type="ECO:0000313" key="2">
    <source>
        <dbReference type="EMBL" id="GBP66768.1"/>
    </source>
</evidence>
<protein>
    <submittedName>
        <fullName evidence="2">Uncharacterized protein</fullName>
    </submittedName>
</protein>
<feature type="compositionally biased region" description="Pro residues" evidence="1">
    <location>
        <begin position="77"/>
        <end position="96"/>
    </location>
</feature>
<reference evidence="2 3" key="1">
    <citation type="journal article" date="2019" name="Commun. Biol.">
        <title>The bagworm genome reveals a unique fibroin gene that provides high tensile strength.</title>
        <authorList>
            <person name="Kono N."/>
            <person name="Nakamura H."/>
            <person name="Ohtoshi R."/>
            <person name="Tomita M."/>
            <person name="Numata K."/>
            <person name="Arakawa K."/>
        </authorList>
    </citation>
    <scope>NUCLEOTIDE SEQUENCE [LARGE SCALE GENOMIC DNA]</scope>
</reference>
<comment type="caution">
    <text evidence="2">The sequence shown here is derived from an EMBL/GenBank/DDBJ whole genome shotgun (WGS) entry which is preliminary data.</text>
</comment>
<sequence>MEGAILSSPGNGRFRAHLKNAASAICARTLPKQRRTETLLMAAATRHHHTYPRVAPPRRAAIPARLEPLTRDLAADLPPPPAPALAPAPLPVPVPAPASGDSDVHDTRGSLTG</sequence>
<dbReference type="EMBL" id="BGZK01000967">
    <property type="protein sequence ID" value="GBP66768.1"/>
    <property type="molecule type" value="Genomic_DNA"/>
</dbReference>
<proteinExistence type="predicted"/>
<dbReference type="Proteomes" id="UP000299102">
    <property type="component" value="Unassembled WGS sequence"/>
</dbReference>
<name>A0A4C1XTE3_EUMVA</name>
<feature type="region of interest" description="Disordered" evidence="1">
    <location>
        <begin position="71"/>
        <end position="113"/>
    </location>
</feature>
<feature type="compositionally biased region" description="Basic and acidic residues" evidence="1">
    <location>
        <begin position="102"/>
        <end position="113"/>
    </location>
</feature>
<evidence type="ECO:0000256" key="1">
    <source>
        <dbReference type="SAM" id="MobiDB-lite"/>
    </source>
</evidence>
<dbReference type="OrthoDB" id="6493944at2759"/>
<keyword evidence="3" id="KW-1185">Reference proteome</keyword>
<gene>
    <name evidence="2" type="ORF">EVAR_48174_1</name>
</gene>
<evidence type="ECO:0000313" key="3">
    <source>
        <dbReference type="Proteomes" id="UP000299102"/>
    </source>
</evidence>
<accession>A0A4C1XTE3</accession>
<organism evidence="2 3">
    <name type="scientific">Eumeta variegata</name>
    <name type="common">Bagworm moth</name>
    <name type="synonym">Eumeta japonica</name>
    <dbReference type="NCBI Taxonomy" id="151549"/>
    <lineage>
        <taxon>Eukaryota</taxon>
        <taxon>Metazoa</taxon>
        <taxon>Ecdysozoa</taxon>
        <taxon>Arthropoda</taxon>
        <taxon>Hexapoda</taxon>
        <taxon>Insecta</taxon>
        <taxon>Pterygota</taxon>
        <taxon>Neoptera</taxon>
        <taxon>Endopterygota</taxon>
        <taxon>Lepidoptera</taxon>
        <taxon>Glossata</taxon>
        <taxon>Ditrysia</taxon>
        <taxon>Tineoidea</taxon>
        <taxon>Psychidae</taxon>
        <taxon>Oiketicinae</taxon>
        <taxon>Eumeta</taxon>
    </lineage>
</organism>